<dbReference type="EMBL" id="AWEX01000082">
    <property type="protein sequence ID" value="KED03847.1"/>
    <property type="molecule type" value="Genomic_DNA"/>
</dbReference>
<keyword evidence="1" id="KW-1133">Transmembrane helix</keyword>
<feature type="transmembrane region" description="Helical" evidence="1">
    <location>
        <begin position="14"/>
        <end position="34"/>
    </location>
</feature>
<keyword evidence="1" id="KW-0472">Membrane</keyword>
<reference evidence="2 3" key="1">
    <citation type="journal article" date="2014" name="Int. J. Syst. Evol. Microbiol.">
        <title>Phylogenomics and the dynamic genome evolution of the genus Streptococcus.</title>
        <authorList>
            <consortium name="The Broad Institute Genome Sequencing Platform"/>
            <person name="Richards V.P."/>
            <person name="Palmer S.R."/>
            <person name="Pavinski Bitar P.D."/>
            <person name="Qin X."/>
            <person name="Weinstock G.M."/>
            <person name="Highlander S.K."/>
            <person name="Town C.D."/>
            <person name="Burne R.A."/>
            <person name="Stanhope M.J."/>
        </authorList>
    </citation>
    <scope>NUCLEOTIDE SEQUENCE [LARGE SCALE GENOMIC DNA]</scope>
    <source>
        <strain evidence="2 3">CECT 5772</strain>
    </source>
</reference>
<protein>
    <submittedName>
        <fullName evidence="2">Uncharacterized protein</fullName>
    </submittedName>
</protein>
<name>A0A922NT99_9STRE</name>
<sequence>MIDTDSSRANYGSWLWFSINVWLSLFLDGSLFDVKAAKVLYYQLLGA</sequence>
<evidence type="ECO:0000313" key="3">
    <source>
        <dbReference type="Proteomes" id="UP000028704"/>
    </source>
</evidence>
<gene>
    <name evidence="2" type="ORF">CECT5772_08528</name>
</gene>
<accession>A0A922NT99</accession>
<proteinExistence type="predicted"/>
<evidence type="ECO:0000256" key="1">
    <source>
        <dbReference type="SAM" id="Phobius"/>
    </source>
</evidence>
<evidence type="ECO:0000313" key="2">
    <source>
        <dbReference type="EMBL" id="KED03847.1"/>
    </source>
</evidence>
<dbReference type="Proteomes" id="UP000028704">
    <property type="component" value="Unassembled WGS sequence"/>
</dbReference>
<organism evidence="2 3">
    <name type="scientific">Streptococcus equi subsp. ruminatorum CECT 5772</name>
    <dbReference type="NCBI Taxonomy" id="1051981"/>
    <lineage>
        <taxon>Bacteria</taxon>
        <taxon>Bacillati</taxon>
        <taxon>Bacillota</taxon>
        <taxon>Bacilli</taxon>
        <taxon>Lactobacillales</taxon>
        <taxon>Streptococcaceae</taxon>
        <taxon>Streptococcus</taxon>
    </lineage>
</organism>
<dbReference type="AlphaFoldDB" id="A0A922NT99"/>
<comment type="caution">
    <text evidence="2">The sequence shown here is derived from an EMBL/GenBank/DDBJ whole genome shotgun (WGS) entry which is preliminary data.</text>
</comment>
<keyword evidence="1" id="KW-0812">Transmembrane</keyword>